<dbReference type="EMBL" id="BTGU01000911">
    <property type="protein sequence ID" value="GMN69706.1"/>
    <property type="molecule type" value="Genomic_DNA"/>
</dbReference>
<keyword evidence="3" id="KW-1185">Reference proteome</keyword>
<gene>
    <name evidence="2" type="ORF">TIFTF001_038752</name>
</gene>
<name>A0AA88EC20_FICCA</name>
<dbReference type="Proteomes" id="UP001187192">
    <property type="component" value="Unassembled WGS sequence"/>
</dbReference>
<dbReference type="AlphaFoldDB" id="A0AA88EC20"/>
<accession>A0AA88EC20</accession>
<sequence length="357" mass="40120">MDTAADPILMLSDGGEFKEEISWVDQEGNLAVISLDLVKGLENKRVSFRSCCNGLLTYQFDRGRQAFLINPLRQEVMFLREPPPPEITRRPPKSSYGLGIGGISGVSKMVFLEPTEAKYKRKWSTRLTAQVMTLGSSEWRRVENVPNEVFMSNPVFEKGFIYWLAGKWKSRKLLAFDVENEVFSTMKCPIKVSHIHDVGGLVALVFTSRNGLVALVSANNEANGRVCEWKKHGPITVVDGEGKPVAPSSVMLMGTWKDNTILLMSFALIKEGNLFFSYDFGSKKLTKVDCPSLQRGLRFEYYSLRGSSRAMSGFRGRSVPLCLPPGESNNTRRSRLIQKRRVKRARETSTSCDELKS</sequence>
<dbReference type="InterPro" id="IPR050796">
    <property type="entry name" value="SCF_F-box_component"/>
</dbReference>
<protein>
    <recommendedName>
        <fullName evidence="1">F-box associated beta-propeller type 3 domain-containing protein</fullName>
    </recommendedName>
</protein>
<dbReference type="PANTHER" id="PTHR31672">
    <property type="entry name" value="BNACNNG10540D PROTEIN"/>
    <property type="match status" value="1"/>
</dbReference>
<comment type="caution">
    <text evidence="2">The sequence shown here is derived from an EMBL/GenBank/DDBJ whole genome shotgun (WGS) entry which is preliminary data.</text>
</comment>
<evidence type="ECO:0000313" key="3">
    <source>
        <dbReference type="Proteomes" id="UP001187192"/>
    </source>
</evidence>
<evidence type="ECO:0000313" key="2">
    <source>
        <dbReference type="EMBL" id="GMN69706.1"/>
    </source>
</evidence>
<evidence type="ECO:0000259" key="1">
    <source>
        <dbReference type="Pfam" id="PF08268"/>
    </source>
</evidence>
<dbReference type="Pfam" id="PF08268">
    <property type="entry name" value="FBA_3"/>
    <property type="match status" value="1"/>
</dbReference>
<organism evidence="2 3">
    <name type="scientific">Ficus carica</name>
    <name type="common">Common fig</name>
    <dbReference type="NCBI Taxonomy" id="3494"/>
    <lineage>
        <taxon>Eukaryota</taxon>
        <taxon>Viridiplantae</taxon>
        <taxon>Streptophyta</taxon>
        <taxon>Embryophyta</taxon>
        <taxon>Tracheophyta</taxon>
        <taxon>Spermatophyta</taxon>
        <taxon>Magnoliopsida</taxon>
        <taxon>eudicotyledons</taxon>
        <taxon>Gunneridae</taxon>
        <taxon>Pentapetalae</taxon>
        <taxon>rosids</taxon>
        <taxon>fabids</taxon>
        <taxon>Rosales</taxon>
        <taxon>Moraceae</taxon>
        <taxon>Ficeae</taxon>
        <taxon>Ficus</taxon>
    </lineage>
</organism>
<dbReference type="InterPro" id="IPR013187">
    <property type="entry name" value="F-box-assoc_dom_typ3"/>
</dbReference>
<reference evidence="2" key="1">
    <citation type="submission" date="2023-07" db="EMBL/GenBank/DDBJ databases">
        <title>draft genome sequence of fig (Ficus carica).</title>
        <authorList>
            <person name="Takahashi T."/>
            <person name="Nishimura K."/>
        </authorList>
    </citation>
    <scope>NUCLEOTIDE SEQUENCE</scope>
</reference>
<proteinExistence type="predicted"/>
<feature type="domain" description="F-box associated beta-propeller type 3" evidence="1">
    <location>
        <begin position="46"/>
        <end position="291"/>
    </location>
</feature>
<dbReference type="PANTHER" id="PTHR31672:SF13">
    <property type="entry name" value="F-BOX PROTEIN CPR30-LIKE"/>
    <property type="match status" value="1"/>
</dbReference>